<keyword evidence="2" id="KW-1133">Transmembrane helix</keyword>
<reference evidence="4 5" key="2">
    <citation type="submission" date="2024-05" db="EMBL/GenBank/DDBJ databases">
        <authorList>
            <person name="Chen Y."/>
            <person name="Shah S."/>
            <person name="Dougan E. K."/>
            <person name="Thang M."/>
            <person name="Chan C."/>
        </authorList>
    </citation>
    <scope>NUCLEOTIDE SEQUENCE [LARGE SCALE GENOMIC DNA]</scope>
</reference>
<protein>
    <submittedName>
        <fullName evidence="3">Uncharacterized protein</fullName>
    </submittedName>
</protein>
<dbReference type="AlphaFoldDB" id="A0A9P1C249"/>
<feature type="transmembrane region" description="Helical" evidence="2">
    <location>
        <begin position="341"/>
        <end position="362"/>
    </location>
</feature>
<dbReference type="Proteomes" id="UP001152797">
    <property type="component" value="Unassembled WGS sequence"/>
</dbReference>
<name>A0A9P1C249_9DINO</name>
<gene>
    <name evidence="3" type="ORF">C1SCF055_LOCUS10158</name>
</gene>
<sequence length="895" mass="98595">MPKFQRQATHANESDILQIIDERFEELEETVALARLIPQIHDRLFEVEQMLKRLEVAGPEAKKGPQWSESEPPPRIVMPEDDETWEPHLELQTRSEVGMKDVPTGLSPRSMAAHSPARRKSKKITEISREKMSDVNEEILDTQTNEYYSFGESTWDLVMFIGTGALGPMGSLQTLLLAVVNVLMQVVFVAIAYFNFTKPDVDETSVVDAQRWRRASGHSMWSYSEVSKESLAERVCKLDKSLEQSGIQVALYENIEKYLKSGTSGLEGYFTGQVLCIVALICWYLMVAKELSHAFALLRGVLAMPTGPTRIDTRENPFTKAVHYRLRCVAFRRKVFSTMLFCYRLLAAGVLVFVGTFFLVYTVSVTELILNAVALGIILDIDDLLFDALATTPGRHLVHQLDALPMPSLPRVRGADAKSVFMSIGIPCLTILVYVSMLGPFVGTLQEVSLAMCGGNLGFVWNVDKRRVVLMAPTVGGGWEDQDATKVYAVEEGERIGYGLEQADAKYGVWLSDVSLVGDLTTLSLAESIDLFNPECGDVGDAEPMLHYLRFFLQNESIQGCADAAPFCTSISSLPDYGVDDGKGWATRMLCSETCGCRNPAGENLLVQGCPYGSGRACQVSESFLEQRQNGVCLEKNASSLQQFAPWVQWIEALTSYGNQSATLAGKQEALLIAQAMWDHGCDFQANLNAQNISWGNCFKWNSSFGWDFKTLEVFCPLSCGCSVQTLDSSCPQPFGFSCDELDQERCLTWNQQHYCPGHSPSVEGALTMTSTSTDPTEMAALFVPVQLALVSSLAYFSGAQSHAVRLDLAPRGSLIVGSFSIFLVDETWNIQTLSSNLFSTSVDIFAARVFHLLAAQGVNTTAAGIDITSLGRPSLLPDLGRRLGPGDIDDRKLV</sequence>
<keyword evidence="2" id="KW-0812">Transmembrane</keyword>
<feature type="transmembrane region" description="Helical" evidence="2">
    <location>
        <begin position="268"/>
        <end position="287"/>
    </location>
</feature>
<dbReference type="EMBL" id="CAMXCT010000718">
    <property type="protein sequence ID" value="CAI3982466.1"/>
    <property type="molecule type" value="Genomic_DNA"/>
</dbReference>
<keyword evidence="2" id="KW-0472">Membrane</keyword>
<dbReference type="EMBL" id="CAMXCT030000718">
    <property type="protein sequence ID" value="CAL4769778.1"/>
    <property type="molecule type" value="Genomic_DNA"/>
</dbReference>
<reference evidence="3" key="1">
    <citation type="submission" date="2022-10" db="EMBL/GenBank/DDBJ databases">
        <authorList>
            <person name="Chen Y."/>
            <person name="Dougan E. K."/>
            <person name="Chan C."/>
            <person name="Rhodes N."/>
            <person name="Thang M."/>
        </authorList>
    </citation>
    <scope>NUCLEOTIDE SEQUENCE</scope>
</reference>
<evidence type="ECO:0000256" key="2">
    <source>
        <dbReference type="SAM" id="Phobius"/>
    </source>
</evidence>
<accession>A0A9P1C249</accession>
<proteinExistence type="predicted"/>
<feature type="transmembrane region" description="Helical" evidence="2">
    <location>
        <begin position="175"/>
        <end position="196"/>
    </location>
</feature>
<feature type="region of interest" description="Disordered" evidence="1">
    <location>
        <begin position="100"/>
        <end position="123"/>
    </location>
</feature>
<evidence type="ECO:0000313" key="4">
    <source>
        <dbReference type="EMBL" id="CAL4769778.1"/>
    </source>
</evidence>
<dbReference type="OrthoDB" id="410322at2759"/>
<feature type="transmembrane region" description="Helical" evidence="2">
    <location>
        <begin position="420"/>
        <end position="443"/>
    </location>
</feature>
<comment type="caution">
    <text evidence="3">The sequence shown here is derived from an EMBL/GenBank/DDBJ whole genome shotgun (WGS) entry which is preliminary data.</text>
</comment>
<evidence type="ECO:0000313" key="3">
    <source>
        <dbReference type="EMBL" id="CAI3982466.1"/>
    </source>
</evidence>
<evidence type="ECO:0000313" key="5">
    <source>
        <dbReference type="Proteomes" id="UP001152797"/>
    </source>
</evidence>
<evidence type="ECO:0000256" key="1">
    <source>
        <dbReference type="SAM" id="MobiDB-lite"/>
    </source>
</evidence>
<keyword evidence="5" id="KW-1185">Reference proteome</keyword>
<organism evidence="3">
    <name type="scientific">Cladocopium goreaui</name>
    <dbReference type="NCBI Taxonomy" id="2562237"/>
    <lineage>
        <taxon>Eukaryota</taxon>
        <taxon>Sar</taxon>
        <taxon>Alveolata</taxon>
        <taxon>Dinophyceae</taxon>
        <taxon>Suessiales</taxon>
        <taxon>Symbiodiniaceae</taxon>
        <taxon>Cladocopium</taxon>
    </lineage>
</organism>
<dbReference type="EMBL" id="CAMXCT020000718">
    <property type="protein sequence ID" value="CAL1135841.1"/>
    <property type="molecule type" value="Genomic_DNA"/>
</dbReference>